<feature type="transmembrane region" description="Helical" evidence="1">
    <location>
        <begin position="86"/>
        <end position="103"/>
    </location>
</feature>
<dbReference type="HOGENOM" id="CLU_089225_0_0_9"/>
<organism evidence="2 3">
    <name type="scientific">Mageeibacillus indolicus (strain UPII9-5)</name>
    <name type="common">Clostridiales genomosp. BVAB3 (strain UPII9-5)</name>
    <dbReference type="NCBI Taxonomy" id="699246"/>
    <lineage>
        <taxon>Bacteria</taxon>
        <taxon>Bacillati</taxon>
        <taxon>Bacillota</taxon>
        <taxon>Clostridia</taxon>
        <taxon>Eubacteriales</taxon>
        <taxon>Oscillospiraceae</taxon>
        <taxon>Mageeibacillus</taxon>
    </lineage>
</organism>
<feature type="transmembrane region" description="Helical" evidence="1">
    <location>
        <begin position="189"/>
        <end position="213"/>
    </location>
</feature>
<reference evidence="3" key="1">
    <citation type="submission" date="2009-12" db="EMBL/GenBank/DDBJ databases">
        <title>Sequence of Clostridiales genomosp. BVAB3 str. UPII9-5.</title>
        <authorList>
            <person name="Madupu R."/>
            <person name="Durkin A.S."/>
            <person name="Torralba M."/>
            <person name="Methe B."/>
            <person name="Sutton G.G."/>
            <person name="Strausberg R.L."/>
            <person name="Nelson K.E."/>
        </authorList>
    </citation>
    <scope>NUCLEOTIDE SEQUENCE [LARGE SCALE GENOMIC DNA]</scope>
    <source>
        <strain evidence="3">UPII9-5</strain>
    </source>
</reference>
<keyword evidence="1" id="KW-0472">Membrane</keyword>
<evidence type="ECO:0000256" key="1">
    <source>
        <dbReference type="SAM" id="Phobius"/>
    </source>
</evidence>
<dbReference type="Proteomes" id="UP000008234">
    <property type="component" value="Chromosome"/>
</dbReference>
<feature type="transmembrane region" description="Helical" evidence="1">
    <location>
        <begin position="127"/>
        <end position="149"/>
    </location>
</feature>
<dbReference type="Pfam" id="PF09819">
    <property type="entry name" value="ABC_cobalt"/>
    <property type="match status" value="1"/>
</dbReference>
<gene>
    <name evidence="2" type="ordered locus">HMPREF0868_0330</name>
</gene>
<proteinExistence type="predicted"/>
<dbReference type="eggNOG" id="COG4721">
    <property type="taxonomic scope" value="Bacteria"/>
</dbReference>
<keyword evidence="1" id="KW-1133">Transmembrane helix</keyword>
<sequence length="236" mass="25044">MPPPCLAIVSWQMKTTERQIAIYPVNLTSEKGESMSDVQKNFRWRVVDIAVASVIGVVSAFIYWAAAIGWSVPSHLLNGVLPGMNGLLNGLFLFAAPLAAVIVRKPGAAIYAEVVAGVLEALMGNQWGGASTVIIALLQGFGAEVGFWVFGYRRWTLGTVVLSGALSGVAAWAYSFVKHLQGIDIFGKYGVAYLVSTVVSGAIIAGILMWYIYLAIAATGALDSFASGRAIRAQKS</sequence>
<evidence type="ECO:0000313" key="2">
    <source>
        <dbReference type="EMBL" id="ADC91126.1"/>
    </source>
</evidence>
<name>D3R0G1_MAGIU</name>
<keyword evidence="1" id="KW-0812">Transmembrane</keyword>
<dbReference type="AlphaFoldDB" id="D3R0G1"/>
<keyword evidence="3" id="KW-1185">Reference proteome</keyword>
<dbReference type="STRING" id="699246.HMPREF0868_0330"/>
<dbReference type="EMBL" id="CP001850">
    <property type="protein sequence ID" value="ADC91126.1"/>
    <property type="molecule type" value="Genomic_DNA"/>
</dbReference>
<dbReference type="KEGG" id="clo:HMPREF0868_0330"/>
<accession>D3R0G1</accession>
<feature type="transmembrane region" description="Helical" evidence="1">
    <location>
        <begin position="46"/>
        <end position="66"/>
    </location>
</feature>
<evidence type="ECO:0000313" key="3">
    <source>
        <dbReference type="Proteomes" id="UP000008234"/>
    </source>
</evidence>
<feature type="transmembrane region" description="Helical" evidence="1">
    <location>
        <begin position="155"/>
        <end position="177"/>
    </location>
</feature>
<dbReference type="PIRSF" id="PIRSF037394">
    <property type="entry name" value="ABC_thiamine-permease_YkoE_prd"/>
    <property type="match status" value="1"/>
</dbReference>
<protein>
    <submittedName>
        <fullName evidence="2">Uncharacterized protein</fullName>
    </submittedName>
</protein>
<dbReference type="InterPro" id="IPR017195">
    <property type="entry name" value="ABC_thiamin-permease_prd"/>
</dbReference>